<evidence type="ECO:0000313" key="9">
    <source>
        <dbReference type="Proteomes" id="UP000001449"/>
    </source>
</evidence>
<dbReference type="Pfam" id="PF00378">
    <property type="entry name" value="ECH_1"/>
    <property type="match status" value="1"/>
</dbReference>
<dbReference type="PaxDb" id="35128-Thaps32944"/>
<name>B8BXB4_THAPS</name>
<dbReference type="Gene3D" id="3.90.226.10">
    <property type="entry name" value="2-enoyl-CoA Hydratase, Chain A, domain 1"/>
    <property type="match status" value="1"/>
</dbReference>
<dbReference type="GeneID" id="7444056"/>
<dbReference type="OMA" id="CDAQEGM"/>
<comment type="function">
    <text evidence="6">May play a role in fatty acid biosynthesis and insulin sensitivity.</text>
</comment>
<dbReference type="HOGENOM" id="CLU_009834_7_3_1"/>
<dbReference type="InterPro" id="IPR052377">
    <property type="entry name" value="Mitochondrial_ECH-domain"/>
</dbReference>
<evidence type="ECO:0000256" key="2">
    <source>
        <dbReference type="ARBA" id="ARBA00022832"/>
    </source>
</evidence>
<dbReference type="InterPro" id="IPR001753">
    <property type="entry name" value="Enoyl-CoA_hydra/iso"/>
</dbReference>
<protein>
    <recommendedName>
        <fullName evidence="7">Enoyl-CoA hydratase domain-containing protein 3, mitochondrial</fullName>
    </recommendedName>
</protein>
<dbReference type="PANTHER" id="PTHR43602:SF1">
    <property type="entry name" value="ENOYL-COA HYDRATASE DOMAIN-CONTAINING PROTEIN 3, MITOCHONDRIAL"/>
    <property type="match status" value="1"/>
</dbReference>
<dbReference type="RefSeq" id="XP_002288242.1">
    <property type="nucleotide sequence ID" value="XM_002288206.1"/>
</dbReference>
<evidence type="ECO:0000256" key="7">
    <source>
        <dbReference type="ARBA" id="ARBA00040545"/>
    </source>
</evidence>
<evidence type="ECO:0000256" key="3">
    <source>
        <dbReference type="ARBA" id="ARBA00022946"/>
    </source>
</evidence>
<dbReference type="InParanoid" id="B8BXB4"/>
<proteinExistence type="predicted"/>
<keyword evidence="5" id="KW-0496">Mitochondrion</keyword>
<dbReference type="CDD" id="cd06558">
    <property type="entry name" value="crotonase-like"/>
    <property type="match status" value="1"/>
</dbReference>
<dbReference type="InterPro" id="IPR014748">
    <property type="entry name" value="Enoyl-CoA_hydra_C"/>
</dbReference>
<evidence type="ECO:0000313" key="8">
    <source>
        <dbReference type="EMBL" id="EED93678.1"/>
    </source>
</evidence>
<sequence length="246" mass="26762">NGVATLTLNNPAKYNVMTWDMLQLLQNQLDTISKEDRIKVVVIRATGKAFSAGHDLREIQLQNGNDEKQRSLFQRCSNLMISLNRLPQPVIASVQGVATAAGCQLVASCDLAVSSEDAMFGASGINVGLFCSTPAVALSRSMHPKQALQMLLTGDLITSDEALSYGLVNKVVSSSMLSTETTKLATQIASKSSHVVRLGKKMFYEQLAYDNLDEAYAFATERIVCNLKHPDTMKGIDDFVSKKPKS</sequence>
<dbReference type="SUPFAM" id="SSF52096">
    <property type="entry name" value="ClpP/crotonase"/>
    <property type="match status" value="1"/>
</dbReference>
<evidence type="ECO:0000256" key="6">
    <source>
        <dbReference type="ARBA" id="ARBA00037410"/>
    </source>
</evidence>
<organism evidence="8 9">
    <name type="scientific">Thalassiosira pseudonana</name>
    <name type="common">Marine diatom</name>
    <name type="synonym">Cyclotella nana</name>
    <dbReference type="NCBI Taxonomy" id="35128"/>
    <lineage>
        <taxon>Eukaryota</taxon>
        <taxon>Sar</taxon>
        <taxon>Stramenopiles</taxon>
        <taxon>Ochrophyta</taxon>
        <taxon>Bacillariophyta</taxon>
        <taxon>Coscinodiscophyceae</taxon>
        <taxon>Thalassiosirophycidae</taxon>
        <taxon>Thalassiosirales</taxon>
        <taxon>Thalassiosiraceae</taxon>
        <taxon>Thalassiosira</taxon>
    </lineage>
</organism>
<reference evidence="8 9" key="2">
    <citation type="journal article" date="2008" name="Nature">
        <title>The Phaeodactylum genome reveals the evolutionary history of diatom genomes.</title>
        <authorList>
            <person name="Bowler C."/>
            <person name="Allen A.E."/>
            <person name="Badger J.H."/>
            <person name="Grimwood J."/>
            <person name="Jabbari K."/>
            <person name="Kuo A."/>
            <person name="Maheswari U."/>
            <person name="Martens C."/>
            <person name="Maumus F."/>
            <person name="Otillar R.P."/>
            <person name="Rayko E."/>
            <person name="Salamov A."/>
            <person name="Vandepoele K."/>
            <person name="Beszteri B."/>
            <person name="Gruber A."/>
            <person name="Heijde M."/>
            <person name="Katinka M."/>
            <person name="Mock T."/>
            <person name="Valentin K."/>
            <person name="Verret F."/>
            <person name="Berges J.A."/>
            <person name="Brownlee C."/>
            <person name="Cadoret J.P."/>
            <person name="Chiovitti A."/>
            <person name="Choi C.J."/>
            <person name="Coesel S."/>
            <person name="De Martino A."/>
            <person name="Detter J.C."/>
            <person name="Durkin C."/>
            <person name="Falciatore A."/>
            <person name="Fournet J."/>
            <person name="Haruta M."/>
            <person name="Huysman M.J."/>
            <person name="Jenkins B.D."/>
            <person name="Jiroutova K."/>
            <person name="Jorgensen R.E."/>
            <person name="Joubert Y."/>
            <person name="Kaplan A."/>
            <person name="Kroger N."/>
            <person name="Kroth P.G."/>
            <person name="La Roche J."/>
            <person name="Lindquist E."/>
            <person name="Lommer M."/>
            <person name="Martin-Jezequel V."/>
            <person name="Lopez P.J."/>
            <person name="Lucas S."/>
            <person name="Mangogna M."/>
            <person name="McGinnis K."/>
            <person name="Medlin L.K."/>
            <person name="Montsant A."/>
            <person name="Oudot-Le Secq M.P."/>
            <person name="Napoli C."/>
            <person name="Obornik M."/>
            <person name="Parker M.S."/>
            <person name="Petit J.L."/>
            <person name="Porcel B.M."/>
            <person name="Poulsen N."/>
            <person name="Robison M."/>
            <person name="Rychlewski L."/>
            <person name="Rynearson T.A."/>
            <person name="Schmutz J."/>
            <person name="Shapiro H."/>
            <person name="Siaut M."/>
            <person name="Stanley M."/>
            <person name="Sussman M.R."/>
            <person name="Taylor A.R."/>
            <person name="Vardi A."/>
            <person name="von Dassow P."/>
            <person name="Vyverman W."/>
            <person name="Willis A."/>
            <person name="Wyrwicz L.S."/>
            <person name="Rokhsar D.S."/>
            <person name="Weissenbach J."/>
            <person name="Armbrust E.V."/>
            <person name="Green B.R."/>
            <person name="Van de Peer Y."/>
            <person name="Grigoriev I.V."/>
        </authorList>
    </citation>
    <scope>NUCLEOTIDE SEQUENCE [LARGE SCALE GENOMIC DNA]</scope>
    <source>
        <strain evidence="8 9">CCMP1335</strain>
    </source>
</reference>
<keyword evidence="3" id="KW-0809">Transit peptide</keyword>
<dbReference type="STRING" id="35128.B8BXB4"/>
<dbReference type="InterPro" id="IPR029045">
    <property type="entry name" value="ClpP/crotonase-like_dom_sf"/>
</dbReference>
<dbReference type="KEGG" id="tps:THAPSDRAFT_32944"/>
<dbReference type="GO" id="GO:0006631">
    <property type="term" value="P:fatty acid metabolic process"/>
    <property type="evidence" value="ECO:0007669"/>
    <property type="project" value="UniProtKB-KW"/>
</dbReference>
<dbReference type="eggNOG" id="KOG1682">
    <property type="taxonomic scope" value="Eukaryota"/>
</dbReference>
<dbReference type="PANTHER" id="PTHR43602">
    <property type="match status" value="1"/>
</dbReference>
<evidence type="ECO:0000256" key="4">
    <source>
        <dbReference type="ARBA" id="ARBA00023098"/>
    </source>
</evidence>
<comment type="subcellular location">
    <subcellularLocation>
        <location evidence="1">Mitochondrion</location>
    </subcellularLocation>
</comment>
<dbReference type="NCBIfam" id="NF006008">
    <property type="entry name" value="PRK08139.1"/>
    <property type="match status" value="1"/>
</dbReference>
<keyword evidence="4" id="KW-0443">Lipid metabolism</keyword>
<dbReference type="GO" id="GO:0016836">
    <property type="term" value="F:hydro-lyase activity"/>
    <property type="evidence" value="ECO:0000318"/>
    <property type="project" value="GO_Central"/>
</dbReference>
<dbReference type="AlphaFoldDB" id="B8BXB4"/>
<gene>
    <name evidence="8" type="ORF">THAPSDRAFT_32944</name>
</gene>
<accession>B8BXB4</accession>
<reference evidence="8 9" key="1">
    <citation type="journal article" date="2004" name="Science">
        <title>The genome of the diatom Thalassiosira pseudonana: ecology, evolution, and metabolism.</title>
        <authorList>
            <person name="Armbrust E.V."/>
            <person name="Berges J.A."/>
            <person name="Bowler C."/>
            <person name="Green B.R."/>
            <person name="Martinez D."/>
            <person name="Putnam N.H."/>
            <person name="Zhou S."/>
            <person name="Allen A.E."/>
            <person name="Apt K.E."/>
            <person name="Bechner M."/>
            <person name="Brzezinski M.A."/>
            <person name="Chaal B.K."/>
            <person name="Chiovitti A."/>
            <person name="Davis A.K."/>
            <person name="Demarest M.S."/>
            <person name="Detter J.C."/>
            <person name="Glavina T."/>
            <person name="Goodstein D."/>
            <person name="Hadi M.Z."/>
            <person name="Hellsten U."/>
            <person name="Hildebrand M."/>
            <person name="Jenkins B.D."/>
            <person name="Jurka J."/>
            <person name="Kapitonov V.V."/>
            <person name="Kroger N."/>
            <person name="Lau W.W."/>
            <person name="Lane T.W."/>
            <person name="Larimer F.W."/>
            <person name="Lippmeier J.C."/>
            <person name="Lucas S."/>
            <person name="Medina M."/>
            <person name="Montsant A."/>
            <person name="Obornik M."/>
            <person name="Parker M.S."/>
            <person name="Palenik B."/>
            <person name="Pazour G.J."/>
            <person name="Richardson P.M."/>
            <person name="Rynearson T.A."/>
            <person name="Saito M.A."/>
            <person name="Schwartz D.C."/>
            <person name="Thamatrakoln K."/>
            <person name="Valentin K."/>
            <person name="Vardi A."/>
            <person name="Wilkerson F.P."/>
            <person name="Rokhsar D.S."/>
        </authorList>
    </citation>
    <scope>NUCLEOTIDE SEQUENCE [LARGE SCALE GENOMIC DNA]</scope>
    <source>
        <strain evidence="8 9">CCMP1335</strain>
    </source>
</reference>
<keyword evidence="9" id="KW-1185">Reference proteome</keyword>
<keyword evidence="2" id="KW-0276">Fatty acid metabolism</keyword>
<dbReference type="Proteomes" id="UP000001449">
    <property type="component" value="Chromosome 3"/>
</dbReference>
<feature type="non-terminal residue" evidence="8">
    <location>
        <position position="1"/>
    </location>
</feature>
<dbReference type="EMBL" id="CM000640">
    <property type="protein sequence ID" value="EED93678.1"/>
    <property type="molecule type" value="Genomic_DNA"/>
</dbReference>
<evidence type="ECO:0000256" key="5">
    <source>
        <dbReference type="ARBA" id="ARBA00023128"/>
    </source>
</evidence>
<dbReference type="GO" id="GO:0005739">
    <property type="term" value="C:mitochondrion"/>
    <property type="evidence" value="ECO:0000318"/>
    <property type="project" value="GO_Central"/>
</dbReference>
<evidence type="ECO:0000256" key="1">
    <source>
        <dbReference type="ARBA" id="ARBA00004173"/>
    </source>
</evidence>
<dbReference type="Gene3D" id="1.10.12.10">
    <property type="entry name" value="Lyase 2-enoyl-coa Hydratase, Chain A, domain 2"/>
    <property type="match status" value="1"/>
</dbReference>